<dbReference type="SUPFAM" id="SSF69318">
    <property type="entry name" value="Integrin alpha N-terminal domain"/>
    <property type="match status" value="1"/>
</dbReference>
<dbReference type="InterPro" id="IPR028994">
    <property type="entry name" value="Integrin_alpha_N"/>
</dbReference>
<dbReference type="PANTHER" id="PTHR13412">
    <property type="entry name" value="T-CELL IMMUNOMODULATORY PROTEIN HOMOLOG"/>
    <property type="match status" value="1"/>
</dbReference>
<evidence type="ECO:0000256" key="3">
    <source>
        <dbReference type="ARBA" id="ARBA00022692"/>
    </source>
</evidence>
<keyword evidence="5 8" id="KW-1133">Transmembrane helix</keyword>
<feature type="domain" description="T-cell immunomodulatory protein TIP C2" evidence="10">
    <location>
        <begin position="395"/>
        <end position="496"/>
    </location>
</feature>
<protein>
    <submittedName>
        <fullName evidence="11">Integrin alpha FG-GAP repeat containing 1</fullName>
    </submittedName>
</protein>
<proteinExistence type="inferred from homology"/>
<evidence type="ECO:0000256" key="1">
    <source>
        <dbReference type="ARBA" id="ARBA00004479"/>
    </source>
</evidence>
<dbReference type="InterPro" id="IPR057089">
    <property type="entry name" value="C2_TIP"/>
</dbReference>
<dbReference type="AlphaFoldDB" id="A0A674PQR4"/>
<keyword evidence="6 8" id="KW-0472">Membrane</keyword>
<organism evidence="11 12">
    <name type="scientific">Takifugu rubripes</name>
    <name type="common">Japanese pufferfish</name>
    <name type="synonym">Fugu rubripes</name>
    <dbReference type="NCBI Taxonomy" id="31033"/>
    <lineage>
        <taxon>Eukaryota</taxon>
        <taxon>Metazoa</taxon>
        <taxon>Chordata</taxon>
        <taxon>Craniata</taxon>
        <taxon>Vertebrata</taxon>
        <taxon>Euteleostomi</taxon>
        <taxon>Actinopterygii</taxon>
        <taxon>Neopterygii</taxon>
        <taxon>Teleostei</taxon>
        <taxon>Neoteleostei</taxon>
        <taxon>Acanthomorphata</taxon>
        <taxon>Eupercaria</taxon>
        <taxon>Tetraodontiformes</taxon>
        <taxon>Tetradontoidea</taxon>
        <taxon>Tetraodontidae</taxon>
        <taxon>Takifugu</taxon>
    </lineage>
</organism>
<evidence type="ECO:0000313" key="12">
    <source>
        <dbReference type="Proteomes" id="UP000005226"/>
    </source>
</evidence>
<keyword evidence="7" id="KW-0325">Glycoprotein</keyword>
<comment type="similarity">
    <text evidence="2">Belongs to the TIP family.</text>
</comment>
<accession>A0A674PQR4</accession>
<name>A0A674PQR4_TAKRU</name>
<feature type="signal peptide" evidence="9">
    <location>
        <begin position="1"/>
        <end position="23"/>
    </location>
</feature>
<reference evidence="11 12" key="1">
    <citation type="journal article" date="2011" name="Genome Biol. Evol.">
        <title>Integration of the genetic map and genome assembly of fugu facilitates insights into distinct features of genome evolution in teleosts and mammals.</title>
        <authorList>
            <person name="Kai W."/>
            <person name="Kikuchi K."/>
            <person name="Tohari S."/>
            <person name="Chew A.K."/>
            <person name="Tay A."/>
            <person name="Fujiwara A."/>
            <person name="Hosoya S."/>
            <person name="Suetake H."/>
            <person name="Naruse K."/>
            <person name="Brenner S."/>
            <person name="Suzuki Y."/>
            <person name="Venkatesh B."/>
        </authorList>
    </citation>
    <scope>NUCLEOTIDE SEQUENCE [LARGE SCALE GENOMIC DNA]</scope>
</reference>
<keyword evidence="4 9" id="KW-0732">Signal</keyword>
<evidence type="ECO:0000259" key="10">
    <source>
        <dbReference type="Pfam" id="PF23122"/>
    </source>
</evidence>
<evidence type="ECO:0000313" key="11">
    <source>
        <dbReference type="Ensembl" id="ENSTRUP00000088028.1"/>
    </source>
</evidence>
<dbReference type="GeneTree" id="ENSGT00390000013367"/>
<dbReference type="Pfam" id="PF13517">
    <property type="entry name" value="FG-GAP_3"/>
    <property type="match status" value="1"/>
</dbReference>
<dbReference type="Ensembl" id="ENSTRUT00000070295.1">
    <property type="protein sequence ID" value="ENSTRUP00000088028.1"/>
    <property type="gene ID" value="ENSTRUG00000009806.3"/>
</dbReference>
<evidence type="ECO:0000256" key="4">
    <source>
        <dbReference type="ARBA" id="ARBA00022729"/>
    </source>
</evidence>
<feature type="chain" id="PRO_5025468467" evidence="9">
    <location>
        <begin position="24"/>
        <end position="548"/>
    </location>
</feature>
<sequence length="548" mass="60997">MRIFMFNVVAFLCLFGGQYNTFALQDVTVDLFGSENYGTMAAFGDFDADKQSDIFIIRENSEVVIFLADSVKPYFKPKVNITKDILPKGTVITSVVPGDYDGDSQMDVLLTAQSNSRISIFIFWGHNQTLVLPLWLFVFRIQKCQNALSSSVKMRIPHSNAFIDLNKDFTAGESTIFLQNLGETWSKTARPAALLPAFRLILCVFGVTLADGDGVQEHLLPVCEDDACQRSAIYLSKSGSAEWVPVLSDFQSRHEIWSFIPGKPSQPLALHFGDYNLDGFPDALAVLRNTSGSGQQAFLLENVPCNSASCQAVGRMFHIHWDQSDLGAIRNATMATFFDIYEDGILDMLVLSQAEDKKDLIVHALKNNFEADAYFVKVMVLSGLCSNDCPEDVMPFGVNQPGPYVMYTTVDSNGDLKNASAGQLSQSAHFSLQLPYTVLGLGRSANFLDHLYVGIPRQTGETEIRKQEWTAIIPNSQLIVIPYPHDNPRSWSAKLYLTPSNSVLLTAIALIGVCVFILVIIGILHWQEKKADDREKRQEAHRFHFDAM</sequence>
<dbReference type="Proteomes" id="UP000005226">
    <property type="component" value="Chromosome 13"/>
</dbReference>
<evidence type="ECO:0000256" key="2">
    <source>
        <dbReference type="ARBA" id="ARBA00006496"/>
    </source>
</evidence>
<dbReference type="Pfam" id="PF23122">
    <property type="entry name" value="C2_ITFG1"/>
    <property type="match status" value="1"/>
</dbReference>
<dbReference type="PANTHER" id="PTHR13412:SF0">
    <property type="entry name" value="T-CELL IMMUNOMODULATORY PROTEIN"/>
    <property type="match status" value="1"/>
</dbReference>
<evidence type="ECO:0000256" key="7">
    <source>
        <dbReference type="ARBA" id="ARBA00023180"/>
    </source>
</evidence>
<feature type="transmembrane region" description="Helical" evidence="8">
    <location>
        <begin position="503"/>
        <end position="526"/>
    </location>
</feature>
<dbReference type="GO" id="GO:0005886">
    <property type="term" value="C:plasma membrane"/>
    <property type="evidence" value="ECO:0007669"/>
    <property type="project" value="TreeGrafter"/>
</dbReference>
<comment type="subcellular location">
    <subcellularLocation>
        <location evidence="1">Membrane</location>
        <topology evidence="1">Single-pass type I membrane protein</topology>
    </subcellularLocation>
</comment>
<evidence type="ECO:0000256" key="5">
    <source>
        <dbReference type="ARBA" id="ARBA00022989"/>
    </source>
</evidence>
<reference evidence="11" key="2">
    <citation type="submission" date="2025-08" db="UniProtKB">
        <authorList>
            <consortium name="Ensembl"/>
        </authorList>
    </citation>
    <scope>IDENTIFICATION</scope>
</reference>
<reference evidence="11" key="3">
    <citation type="submission" date="2025-09" db="UniProtKB">
        <authorList>
            <consortium name="Ensembl"/>
        </authorList>
    </citation>
    <scope>IDENTIFICATION</scope>
</reference>
<evidence type="ECO:0000256" key="9">
    <source>
        <dbReference type="SAM" id="SignalP"/>
    </source>
</evidence>
<dbReference type="InterPro" id="IPR024881">
    <property type="entry name" value="Tip"/>
</dbReference>
<keyword evidence="12" id="KW-1185">Reference proteome</keyword>
<gene>
    <name evidence="11" type="primary">itfg1</name>
</gene>
<evidence type="ECO:0000256" key="6">
    <source>
        <dbReference type="ARBA" id="ARBA00023136"/>
    </source>
</evidence>
<evidence type="ECO:0000256" key="8">
    <source>
        <dbReference type="SAM" id="Phobius"/>
    </source>
</evidence>
<dbReference type="InterPro" id="IPR013517">
    <property type="entry name" value="FG-GAP"/>
</dbReference>
<keyword evidence="3 8" id="KW-0812">Transmembrane</keyword>